<reference evidence="1 2" key="1">
    <citation type="submission" date="2018-06" db="EMBL/GenBank/DDBJ databases">
        <authorList>
            <consortium name="Pathogen Informatics"/>
            <person name="Doyle S."/>
        </authorList>
    </citation>
    <scope>NUCLEOTIDE SEQUENCE [LARGE SCALE GENOMIC DNA]</scope>
    <source>
        <strain evidence="1 2">NCTC10742</strain>
    </source>
</reference>
<dbReference type="EMBL" id="UGQM01000008">
    <property type="protein sequence ID" value="SUE32715.1"/>
    <property type="molecule type" value="Genomic_DNA"/>
</dbReference>
<protein>
    <submittedName>
        <fullName evidence="1">Uncharacterized protein</fullName>
    </submittedName>
</protein>
<sequence>MECMAVKLNETAYEHARDLIAAGRYVIDDRDAWSEHQPSARQENDYIERHGIAEYARWHLGIDDEHDENTKGRYKFPYGDFQNVHRCGLLAAESRAGQRKYYDIELAVAHLHGMLEALLRSAATHPQ</sequence>
<evidence type="ECO:0000313" key="2">
    <source>
        <dbReference type="Proteomes" id="UP000254291"/>
    </source>
</evidence>
<name>A0A379MMB1_9MYCO</name>
<proteinExistence type="predicted"/>
<dbReference type="Proteomes" id="UP000254291">
    <property type="component" value="Unassembled WGS sequence"/>
</dbReference>
<gene>
    <name evidence="1" type="ORF">NCTC10742_06079</name>
</gene>
<accession>A0A379MMB1</accession>
<evidence type="ECO:0000313" key="1">
    <source>
        <dbReference type="EMBL" id="SUE32715.1"/>
    </source>
</evidence>
<dbReference type="AlphaFoldDB" id="A0A379MMB1"/>
<organism evidence="1 2">
    <name type="scientific">Mycolicibacterium gilvum</name>
    <dbReference type="NCBI Taxonomy" id="1804"/>
    <lineage>
        <taxon>Bacteria</taxon>
        <taxon>Bacillati</taxon>
        <taxon>Actinomycetota</taxon>
        <taxon>Actinomycetes</taxon>
        <taxon>Mycobacteriales</taxon>
        <taxon>Mycobacteriaceae</taxon>
        <taxon>Mycolicibacterium</taxon>
    </lineage>
</organism>